<organism evidence="1 2">
    <name type="scientific">Nezara viridula</name>
    <name type="common">Southern green stink bug</name>
    <name type="synonym">Cimex viridulus</name>
    <dbReference type="NCBI Taxonomy" id="85310"/>
    <lineage>
        <taxon>Eukaryota</taxon>
        <taxon>Metazoa</taxon>
        <taxon>Ecdysozoa</taxon>
        <taxon>Arthropoda</taxon>
        <taxon>Hexapoda</taxon>
        <taxon>Insecta</taxon>
        <taxon>Pterygota</taxon>
        <taxon>Neoptera</taxon>
        <taxon>Paraneoptera</taxon>
        <taxon>Hemiptera</taxon>
        <taxon>Heteroptera</taxon>
        <taxon>Panheteroptera</taxon>
        <taxon>Pentatomomorpha</taxon>
        <taxon>Pentatomoidea</taxon>
        <taxon>Pentatomidae</taxon>
        <taxon>Pentatominae</taxon>
        <taxon>Nezara</taxon>
    </lineage>
</organism>
<gene>
    <name evidence="1" type="ORF">NEZAVI_LOCUS7959</name>
</gene>
<dbReference type="OrthoDB" id="2142040at2759"/>
<dbReference type="Proteomes" id="UP001152798">
    <property type="component" value="Chromosome 4"/>
</dbReference>
<proteinExistence type="predicted"/>
<keyword evidence="2" id="KW-1185">Reference proteome</keyword>
<name>A0A9P0MM34_NEZVI</name>
<evidence type="ECO:0000313" key="1">
    <source>
        <dbReference type="EMBL" id="CAH1398274.1"/>
    </source>
</evidence>
<dbReference type="EMBL" id="OV725080">
    <property type="protein sequence ID" value="CAH1398274.1"/>
    <property type="molecule type" value="Genomic_DNA"/>
</dbReference>
<sequence>MQYFVAGEGTVPLAVPTQASGQLVLETGVECDRDNCLVKSAFPLRLVGPVRDVIIRPWSRYYKPGETEFFLPRQPPGNVEWQVLPAFLMHSPGSVSSVLGE</sequence>
<protein>
    <submittedName>
        <fullName evidence="1">Uncharacterized protein</fullName>
    </submittedName>
</protein>
<reference evidence="1" key="1">
    <citation type="submission" date="2022-01" db="EMBL/GenBank/DDBJ databases">
        <authorList>
            <person name="King R."/>
        </authorList>
    </citation>
    <scope>NUCLEOTIDE SEQUENCE</scope>
</reference>
<evidence type="ECO:0000313" key="2">
    <source>
        <dbReference type="Proteomes" id="UP001152798"/>
    </source>
</evidence>
<dbReference type="AlphaFoldDB" id="A0A9P0MM34"/>
<accession>A0A9P0MM34</accession>